<evidence type="ECO:0000256" key="3">
    <source>
        <dbReference type="PROSITE-ProRule" id="PRU10141"/>
    </source>
</evidence>
<dbReference type="PANTHER" id="PTHR44329:SF298">
    <property type="entry name" value="MIXED LINEAGE KINASE DOMAIN-LIKE PROTEIN"/>
    <property type="match status" value="1"/>
</dbReference>
<keyword evidence="1 3" id="KW-0547">Nucleotide-binding</keyword>
<dbReference type="OrthoDB" id="4062651at2759"/>
<comment type="caution">
    <text evidence="7">The sequence shown here is derived from an EMBL/GenBank/DDBJ whole genome shotgun (WGS) entry which is preliminary data.</text>
</comment>
<feature type="coiled-coil region" evidence="4">
    <location>
        <begin position="39"/>
        <end position="70"/>
    </location>
</feature>
<dbReference type="PANTHER" id="PTHR44329">
    <property type="entry name" value="SERINE/THREONINE-PROTEIN KINASE TNNI3K-RELATED"/>
    <property type="match status" value="1"/>
</dbReference>
<reference evidence="7 8" key="1">
    <citation type="submission" date="2018-11" db="EMBL/GenBank/DDBJ databases">
        <title>Genome assembly of Steccherinum ochraceum LE-BIN_3174, the white-rot fungus of the Steccherinaceae family (The Residual Polyporoid clade, Polyporales, Basidiomycota).</title>
        <authorList>
            <person name="Fedorova T.V."/>
            <person name="Glazunova O.A."/>
            <person name="Landesman E.O."/>
            <person name="Moiseenko K.V."/>
            <person name="Psurtseva N.V."/>
            <person name="Savinova O.S."/>
            <person name="Shakhova N.V."/>
            <person name="Tyazhelova T.V."/>
            <person name="Vasina D.V."/>
        </authorList>
    </citation>
    <scope>NUCLEOTIDE SEQUENCE [LARGE SCALE GENOMIC DNA]</scope>
    <source>
        <strain evidence="7 8">LE-BIN_3174</strain>
    </source>
</reference>
<evidence type="ECO:0000256" key="2">
    <source>
        <dbReference type="ARBA" id="ARBA00022840"/>
    </source>
</evidence>
<dbReference type="InterPro" id="IPR017441">
    <property type="entry name" value="Protein_kinase_ATP_BS"/>
</dbReference>
<keyword evidence="8" id="KW-1185">Reference proteome</keyword>
<dbReference type="SUPFAM" id="SSF56112">
    <property type="entry name" value="Protein kinase-like (PK-like)"/>
    <property type="match status" value="1"/>
</dbReference>
<evidence type="ECO:0000256" key="1">
    <source>
        <dbReference type="ARBA" id="ARBA00022741"/>
    </source>
</evidence>
<accession>A0A4V2MV16</accession>
<evidence type="ECO:0000256" key="5">
    <source>
        <dbReference type="SAM" id="MobiDB-lite"/>
    </source>
</evidence>
<keyword evidence="4" id="KW-0175">Coiled coil</keyword>
<dbReference type="AlphaFoldDB" id="A0A4V2MV16"/>
<dbReference type="Proteomes" id="UP000292702">
    <property type="component" value="Unassembled WGS sequence"/>
</dbReference>
<feature type="compositionally biased region" description="Polar residues" evidence="5">
    <location>
        <begin position="528"/>
        <end position="547"/>
    </location>
</feature>
<evidence type="ECO:0000259" key="6">
    <source>
        <dbReference type="PROSITE" id="PS50011"/>
    </source>
</evidence>
<dbReference type="Pfam" id="PF07714">
    <property type="entry name" value="PK_Tyr_Ser-Thr"/>
    <property type="match status" value="1"/>
</dbReference>
<dbReference type="STRING" id="92696.A0A4V2MV16"/>
<feature type="domain" description="Protein kinase" evidence="6">
    <location>
        <begin position="175"/>
        <end position="453"/>
    </location>
</feature>
<feature type="region of interest" description="Disordered" evidence="5">
    <location>
        <begin position="662"/>
        <end position="692"/>
    </location>
</feature>
<dbReference type="InterPro" id="IPR011009">
    <property type="entry name" value="Kinase-like_dom_sf"/>
</dbReference>
<name>A0A4V2MV16_9APHY</name>
<evidence type="ECO:0000313" key="8">
    <source>
        <dbReference type="Proteomes" id="UP000292702"/>
    </source>
</evidence>
<dbReference type="EMBL" id="RWJN01000553">
    <property type="protein sequence ID" value="TCD60727.1"/>
    <property type="molecule type" value="Genomic_DNA"/>
</dbReference>
<evidence type="ECO:0000313" key="7">
    <source>
        <dbReference type="EMBL" id="TCD60727.1"/>
    </source>
</evidence>
<feature type="binding site" evidence="3">
    <location>
        <position position="202"/>
    </location>
    <ligand>
        <name>ATP</name>
        <dbReference type="ChEBI" id="CHEBI:30616"/>
    </ligand>
</feature>
<feature type="compositionally biased region" description="Basic and acidic residues" evidence="5">
    <location>
        <begin position="406"/>
        <end position="421"/>
    </location>
</feature>
<dbReference type="PROSITE" id="PS50011">
    <property type="entry name" value="PROTEIN_KINASE_DOM"/>
    <property type="match status" value="1"/>
</dbReference>
<dbReference type="PROSITE" id="PS00107">
    <property type="entry name" value="PROTEIN_KINASE_ATP"/>
    <property type="match status" value="1"/>
</dbReference>
<dbReference type="InterPro" id="IPR000719">
    <property type="entry name" value="Prot_kinase_dom"/>
</dbReference>
<dbReference type="GO" id="GO:0005524">
    <property type="term" value="F:ATP binding"/>
    <property type="evidence" value="ECO:0007669"/>
    <property type="project" value="UniProtKB-UniRule"/>
</dbReference>
<protein>
    <recommendedName>
        <fullName evidence="6">Protein kinase domain-containing protein</fullName>
    </recommendedName>
</protein>
<feature type="non-terminal residue" evidence="7">
    <location>
        <position position="1"/>
    </location>
</feature>
<feature type="region of interest" description="Disordered" evidence="5">
    <location>
        <begin position="525"/>
        <end position="549"/>
    </location>
</feature>
<keyword evidence="2 3" id="KW-0067">ATP-binding</keyword>
<feature type="region of interest" description="Disordered" evidence="5">
    <location>
        <begin position="402"/>
        <end position="421"/>
    </location>
</feature>
<dbReference type="GO" id="GO:0004674">
    <property type="term" value="F:protein serine/threonine kinase activity"/>
    <property type="evidence" value="ECO:0007669"/>
    <property type="project" value="TreeGrafter"/>
</dbReference>
<dbReference type="InterPro" id="IPR051681">
    <property type="entry name" value="Ser/Thr_Kinases-Pseudokinases"/>
</dbReference>
<sequence>QAADRVQDKRIMHEVTLAEMEAEMETVFQQKVSENEAILKQSEAELYSLHREMKEALEKQRLELEDRKCRIQTGRPLTPEKPMASHSLLTAYDIQRFIQSSLDQSQNTPLTAISIASAQTILDELWKVLDSAALPLASSNSHFSLYRTKLRKLSLKLSIAHDILPTTLVLKGVQCTESVSVGAGAFADVYIGSFRGEKVALKRLRVYLMATEGQKQTTKQLFYRESLLWKNLVHPSIVPFVGVAEDVFPGTICMVMPWMENGSLKHYLESMRGKKELVDAAYVAAIEKWIADGLMYLHDEGLVHGDLHGGNVLIDGEGNARLADFGMALVSESTAYAYASVHGGGAIRWKAPELIDPEEFGIESSRPTPASDVFSFACMSIELYSGAPPFPDLTANQVARRYVKGQRPDRPKLPDGTDTRMADPTWALTQACWAHQPADRPVTRDVVARMAAIANIPADVVLVAARLDSIPVESTVPLSLSTEAPVRATPSAPSTWSALVVPPLPPPLPPAPTVAALGLESPRMPSDTGITTPSGSQLPMATQSSRPSEYRNVDNVAFQSLLQAAQNYGLDETLWSNNEEDDAVDSNAPLRVRWPDESEESQRAYVVSRLRDSIEYSNLPWYQEEHGWVCEDGVGFVSYEEIAGMLRKAGVEPNQSLITAMGFGLPQDEDDTSDESDEGEAPSDVVSRNDREDEQKLRRWKLNAEQAQEAFIKARLRNFRACDSGLEWSQASDAWRCEDRKHFVSFNTVEMLVRSDGMHPVPRLTTADGKPSLIDRWKGQQDDSVAEQIASWTKATETAQKAFVQERLKGKTGCSHYWGQDHDGWRTRTIPDYGQAADGINVEAANANPGS</sequence>
<evidence type="ECO:0000256" key="4">
    <source>
        <dbReference type="SAM" id="Coils"/>
    </source>
</evidence>
<proteinExistence type="predicted"/>
<dbReference type="InterPro" id="IPR001245">
    <property type="entry name" value="Ser-Thr/Tyr_kinase_cat_dom"/>
</dbReference>
<gene>
    <name evidence="7" type="ORF">EIP91_009621</name>
</gene>
<organism evidence="7 8">
    <name type="scientific">Steccherinum ochraceum</name>
    <dbReference type="NCBI Taxonomy" id="92696"/>
    <lineage>
        <taxon>Eukaryota</taxon>
        <taxon>Fungi</taxon>
        <taxon>Dikarya</taxon>
        <taxon>Basidiomycota</taxon>
        <taxon>Agaricomycotina</taxon>
        <taxon>Agaricomycetes</taxon>
        <taxon>Polyporales</taxon>
        <taxon>Steccherinaceae</taxon>
        <taxon>Steccherinum</taxon>
    </lineage>
</organism>
<feature type="compositionally biased region" description="Acidic residues" evidence="5">
    <location>
        <begin position="667"/>
        <end position="681"/>
    </location>
</feature>
<dbReference type="Gene3D" id="1.10.510.10">
    <property type="entry name" value="Transferase(Phosphotransferase) domain 1"/>
    <property type="match status" value="1"/>
</dbReference>